<feature type="domain" description="Zn(2)-C6 fungal-type" evidence="6">
    <location>
        <begin position="20"/>
        <end position="48"/>
    </location>
</feature>
<evidence type="ECO:0000256" key="3">
    <source>
        <dbReference type="ARBA" id="ARBA00023163"/>
    </source>
</evidence>
<dbReference type="GO" id="GO:0000981">
    <property type="term" value="F:DNA-binding transcription factor activity, RNA polymerase II-specific"/>
    <property type="evidence" value="ECO:0007669"/>
    <property type="project" value="InterPro"/>
</dbReference>
<dbReference type="GO" id="GO:0005634">
    <property type="term" value="C:nucleus"/>
    <property type="evidence" value="ECO:0007669"/>
    <property type="project" value="TreeGrafter"/>
</dbReference>
<dbReference type="AlphaFoldDB" id="A0A0D2EE45"/>
<dbReference type="GO" id="GO:0008270">
    <property type="term" value="F:zinc ion binding"/>
    <property type="evidence" value="ECO:0007669"/>
    <property type="project" value="InterPro"/>
</dbReference>
<dbReference type="InterPro" id="IPR036864">
    <property type="entry name" value="Zn2-C6_fun-type_DNA-bd_sf"/>
</dbReference>
<dbReference type="CDD" id="cd00067">
    <property type="entry name" value="GAL4"/>
    <property type="match status" value="1"/>
</dbReference>
<dbReference type="GO" id="GO:0000976">
    <property type="term" value="F:transcription cis-regulatory region binding"/>
    <property type="evidence" value="ECO:0007669"/>
    <property type="project" value="TreeGrafter"/>
</dbReference>
<dbReference type="SUPFAM" id="SSF57701">
    <property type="entry name" value="Zn2/Cys6 DNA-binding domain"/>
    <property type="match status" value="1"/>
</dbReference>
<sequence>MVSKIFRPKGKPRGVRRDRDCLTCKSRQVKCDLNRPGCEICKKAGLKCQGYRVTVKWVGDGNPKTGALRPSREISTTSPRSTAEDIDDYSINWTTDTSSYLEYFAAKLNLGRGKPDISQTPLPSPNTDDLSDIWEFAWKRTASNCNYPDEDVNSNPQFLHLTALSALSRMVQAGHIYAIFGITTFAFLDVREGPFGDWGRHLRGARALLDTHCGNLAQFIRVCDSTPGLQQAVSLLNWYDVMGSVVHQDRQLIFDEFHREYMDDSLFELTGCERETFQLYIDVVHRRESTAFDMEKSCHLNLLQLLKLHSQHADQHSTQQSLLQDAWRLAAVLSSVVQSPSSLECLRIVTMVLDRVCTIVSAIRQDNEAYIHLALTVYLMGVYGTTDHHQAEVKRYWSFFNSREVPEYPHAQELCDRERKREKERRNKEAT</sequence>
<dbReference type="PROSITE" id="PS50048">
    <property type="entry name" value="ZN2_CY6_FUNGAL_2"/>
    <property type="match status" value="1"/>
</dbReference>
<feature type="region of interest" description="Disordered" evidence="5">
    <location>
        <begin position="411"/>
        <end position="431"/>
    </location>
</feature>
<evidence type="ECO:0000259" key="6">
    <source>
        <dbReference type="PROSITE" id="PS50048"/>
    </source>
</evidence>
<keyword evidence="1" id="KW-0805">Transcription regulation</keyword>
<proteinExistence type="predicted"/>
<dbReference type="HOGENOM" id="CLU_031213_0_0_1"/>
<feature type="region of interest" description="Disordered" evidence="5">
    <location>
        <begin position="62"/>
        <end position="83"/>
    </location>
</feature>
<evidence type="ECO:0000256" key="5">
    <source>
        <dbReference type="SAM" id="MobiDB-lite"/>
    </source>
</evidence>
<keyword evidence="8" id="KW-1185">Reference proteome</keyword>
<reference evidence="7 8" key="1">
    <citation type="submission" date="2015-01" db="EMBL/GenBank/DDBJ databases">
        <title>The Genome Sequence of Capronia semiimmersa CBS27337.</title>
        <authorList>
            <consortium name="The Broad Institute Genomics Platform"/>
            <person name="Cuomo C."/>
            <person name="de Hoog S."/>
            <person name="Gorbushina A."/>
            <person name="Stielow B."/>
            <person name="Teixiera M."/>
            <person name="Abouelleil A."/>
            <person name="Chapman S.B."/>
            <person name="Priest M."/>
            <person name="Young S.K."/>
            <person name="Wortman J."/>
            <person name="Nusbaum C."/>
            <person name="Birren B."/>
        </authorList>
    </citation>
    <scope>NUCLEOTIDE SEQUENCE [LARGE SCALE GENOMIC DNA]</scope>
    <source>
        <strain evidence="7 8">CBS 27337</strain>
    </source>
</reference>
<dbReference type="Pfam" id="PF00172">
    <property type="entry name" value="Zn_clus"/>
    <property type="match status" value="1"/>
</dbReference>
<dbReference type="Proteomes" id="UP000054266">
    <property type="component" value="Unassembled WGS sequence"/>
</dbReference>
<dbReference type="Gene3D" id="4.10.240.10">
    <property type="entry name" value="Zn(2)-C6 fungal-type DNA-binding domain"/>
    <property type="match status" value="1"/>
</dbReference>
<keyword evidence="3" id="KW-0804">Transcription</keyword>
<gene>
    <name evidence="7" type="ORF">PV04_00744</name>
</gene>
<keyword evidence="2" id="KW-0238">DNA-binding</keyword>
<evidence type="ECO:0000256" key="2">
    <source>
        <dbReference type="ARBA" id="ARBA00023125"/>
    </source>
</evidence>
<dbReference type="PANTHER" id="PTHR37534:SF7">
    <property type="entry name" value="TRANSCRIPTIONAL ACTIVATOR PROTEIN UGA3"/>
    <property type="match status" value="1"/>
</dbReference>
<protein>
    <recommendedName>
        <fullName evidence="6">Zn(2)-C6 fungal-type domain-containing protein</fullName>
    </recommendedName>
</protein>
<evidence type="ECO:0000256" key="1">
    <source>
        <dbReference type="ARBA" id="ARBA00023015"/>
    </source>
</evidence>
<evidence type="ECO:0000256" key="4">
    <source>
        <dbReference type="ARBA" id="ARBA00023242"/>
    </source>
</evidence>
<evidence type="ECO:0000313" key="7">
    <source>
        <dbReference type="EMBL" id="KIW72562.1"/>
    </source>
</evidence>
<evidence type="ECO:0000313" key="8">
    <source>
        <dbReference type="Proteomes" id="UP000054266"/>
    </source>
</evidence>
<dbReference type="SMART" id="SM00066">
    <property type="entry name" value="GAL4"/>
    <property type="match status" value="1"/>
</dbReference>
<dbReference type="EMBL" id="KN846956">
    <property type="protein sequence ID" value="KIW72562.1"/>
    <property type="molecule type" value="Genomic_DNA"/>
</dbReference>
<organism evidence="7 8">
    <name type="scientific">Phialophora macrospora</name>
    <dbReference type="NCBI Taxonomy" id="1851006"/>
    <lineage>
        <taxon>Eukaryota</taxon>
        <taxon>Fungi</taxon>
        <taxon>Dikarya</taxon>
        <taxon>Ascomycota</taxon>
        <taxon>Pezizomycotina</taxon>
        <taxon>Eurotiomycetes</taxon>
        <taxon>Chaetothyriomycetidae</taxon>
        <taxon>Chaetothyriales</taxon>
        <taxon>Herpotrichiellaceae</taxon>
        <taxon>Phialophora</taxon>
    </lineage>
</organism>
<dbReference type="PANTHER" id="PTHR37534">
    <property type="entry name" value="TRANSCRIPTIONAL ACTIVATOR PROTEIN UGA3"/>
    <property type="match status" value="1"/>
</dbReference>
<keyword evidence="4" id="KW-0539">Nucleus</keyword>
<dbReference type="GO" id="GO:0045944">
    <property type="term" value="P:positive regulation of transcription by RNA polymerase II"/>
    <property type="evidence" value="ECO:0007669"/>
    <property type="project" value="TreeGrafter"/>
</dbReference>
<dbReference type="InterPro" id="IPR001138">
    <property type="entry name" value="Zn2Cys6_DnaBD"/>
</dbReference>
<feature type="compositionally biased region" description="Basic and acidic residues" evidence="5">
    <location>
        <begin position="413"/>
        <end position="431"/>
    </location>
</feature>
<name>A0A0D2EE45_9EURO</name>
<accession>A0A0D2EE45</accession>